<dbReference type="PRINTS" id="PR00266">
    <property type="entry name" value="INTERFERONAB"/>
</dbReference>
<dbReference type="AlphaFoldDB" id="A0A556V5A3"/>
<evidence type="ECO:0000256" key="8">
    <source>
        <dbReference type="RuleBase" id="RU000436"/>
    </source>
</evidence>
<keyword evidence="4" id="KW-0964">Secreted</keyword>
<dbReference type="PANTHER" id="PTHR11691:SF73">
    <property type="entry name" value="INTERFERON BETA"/>
    <property type="match status" value="1"/>
</dbReference>
<dbReference type="SMART" id="SM00076">
    <property type="entry name" value="IFabd"/>
    <property type="match status" value="1"/>
</dbReference>
<dbReference type="InterPro" id="IPR000471">
    <property type="entry name" value="Interferon_alpha/beta/delta"/>
</dbReference>
<reference evidence="10 11" key="1">
    <citation type="journal article" date="2019" name="Genome Biol. Evol.">
        <title>Whole-Genome Sequencing of the Giant Devil Catfish, Bagarius yarrelli.</title>
        <authorList>
            <person name="Jiang W."/>
            <person name="Lv Y."/>
            <person name="Cheng L."/>
            <person name="Yang K."/>
            <person name="Chao B."/>
            <person name="Wang X."/>
            <person name="Li Y."/>
            <person name="Pan X."/>
            <person name="You X."/>
            <person name="Zhang Y."/>
            <person name="Yang J."/>
            <person name="Li J."/>
            <person name="Zhang X."/>
            <person name="Liu S."/>
            <person name="Sun C."/>
            <person name="Yang J."/>
            <person name="Shi Q."/>
        </authorList>
    </citation>
    <scope>NUCLEOTIDE SEQUENCE [LARGE SCALE GENOMIC DNA]</scope>
    <source>
        <strain evidence="10">JWS20170419001</strain>
        <tissue evidence="10">Muscle</tissue>
    </source>
</reference>
<evidence type="ECO:0000256" key="4">
    <source>
        <dbReference type="ARBA" id="ARBA00022525"/>
    </source>
</evidence>
<dbReference type="GO" id="GO:0005615">
    <property type="term" value="C:extracellular space"/>
    <property type="evidence" value="ECO:0007669"/>
    <property type="project" value="UniProtKB-KW"/>
</dbReference>
<name>A0A556V5A3_BAGYA</name>
<keyword evidence="3 8" id="KW-0202">Cytokine</keyword>
<comment type="caution">
    <text evidence="10">The sequence shown here is derived from an EMBL/GenBank/DDBJ whole genome shotgun (WGS) entry which is preliminary data.</text>
</comment>
<keyword evidence="7" id="KW-1015">Disulfide bond</keyword>
<dbReference type="GO" id="GO:0051607">
    <property type="term" value="P:defense response to virus"/>
    <property type="evidence" value="ECO:0007669"/>
    <property type="project" value="UniProtKB-KW"/>
</dbReference>
<feature type="chain" id="PRO_5021904575" evidence="9">
    <location>
        <begin position="21"/>
        <end position="160"/>
    </location>
</feature>
<dbReference type="EMBL" id="VCAZ01000124">
    <property type="protein sequence ID" value="TSV28430.1"/>
    <property type="molecule type" value="Genomic_DNA"/>
</dbReference>
<evidence type="ECO:0000256" key="6">
    <source>
        <dbReference type="ARBA" id="ARBA00023118"/>
    </source>
</evidence>
<protein>
    <submittedName>
        <fullName evidence="10">Interferon a3</fullName>
    </submittedName>
</protein>
<keyword evidence="6 8" id="KW-0051">Antiviral defense</keyword>
<evidence type="ECO:0000256" key="3">
    <source>
        <dbReference type="ARBA" id="ARBA00022514"/>
    </source>
</evidence>
<keyword evidence="11" id="KW-1185">Reference proteome</keyword>
<dbReference type="Proteomes" id="UP000319801">
    <property type="component" value="Unassembled WGS sequence"/>
</dbReference>
<evidence type="ECO:0000256" key="7">
    <source>
        <dbReference type="ARBA" id="ARBA00023157"/>
    </source>
</evidence>
<sequence length="160" mass="18443">MELLKFVLLLAFVILGVCEAAALPSCIWTHFRLKTLNEKSAGLLQNMNEDLFLVSLETLNGVVTIFENNQTSVTWNTTKLRFFKSIVKRQVENLQKCVGEEPQTVTNKPADRSTDTLRSYFTKLEKQLKEKEFSSCAWEMVRTELQDVLEKFQAFINSKK</sequence>
<keyword evidence="5 9" id="KW-0732">Signal</keyword>
<feature type="signal peptide" evidence="9">
    <location>
        <begin position="1"/>
        <end position="20"/>
    </location>
</feature>
<dbReference type="GO" id="GO:0006955">
    <property type="term" value="P:immune response"/>
    <property type="evidence" value="ECO:0007669"/>
    <property type="project" value="UniProtKB-ARBA"/>
</dbReference>
<dbReference type="OrthoDB" id="8922121at2759"/>
<dbReference type="Gene3D" id="1.20.1250.10">
    <property type="match status" value="1"/>
</dbReference>
<comment type="subcellular location">
    <subcellularLocation>
        <location evidence="1">Secreted</location>
    </subcellularLocation>
</comment>
<dbReference type="GO" id="GO:0005125">
    <property type="term" value="F:cytokine activity"/>
    <property type="evidence" value="ECO:0007669"/>
    <property type="project" value="UniProtKB-KW"/>
</dbReference>
<accession>A0A556V5A3</accession>
<dbReference type="Pfam" id="PF00143">
    <property type="entry name" value="Interferon"/>
    <property type="match status" value="1"/>
</dbReference>
<gene>
    <name evidence="10" type="ORF">Baya_13149</name>
</gene>
<dbReference type="SUPFAM" id="SSF47266">
    <property type="entry name" value="4-helical cytokines"/>
    <property type="match status" value="1"/>
</dbReference>
<dbReference type="InterPro" id="IPR009079">
    <property type="entry name" value="4_helix_cytokine-like_core"/>
</dbReference>
<dbReference type="GO" id="GO:0005126">
    <property type="term" value="F:cytokine receptor binding"/>
    <property type="evidence" value="ECO:0007669"/>
    <property type="project" value="InterPro"/>
</dbReference>
<evidence type="ECO:0000256" key="2">
    <source>
        <dbReference type="ARBA" id="ARBA00011033"/>
    </source>
</evidence>
<evidence type="ECO:0000256" key="5">
    <source>
        <dbReference type="ARBA" id="ARBA00022729"/>
    </source>
</evidence>
<organism evidence="10 11">
    <name type="scientific">Bagarius yarrelli</name>
    <name type="common">Goonch</name>
    <name type="synonym">Bagrus yarrelli</name>
    <dbReference type="NCBI Taxonomy" id="175774"/>
    <lineage>
        <taxon>Eukaryota</taxon>
        <taxon>Metazoa</taxon>
        <taxon>Chordata</taxon>
        <taxon>Craniata</taxon>
        <taxon>Vertebrata</taxon>
        <taxon>Euteleostomi</taxon>
        <taxon>Actinopterygii</taxon>
        <taxon>Neopterygii</taxon>
        <taxon>Teleostei</taxon>
        <taxon>Ostariophysi</taxon>
        <taxon>Siluriformes</taxon>
        <taxon>Sisoridae</taxon>
        <taxon>Sisorinae</taxon>
        <taxon>Bagarius</taxon>
    </lineage>
</organism>
<evidence type="ECO:0000256" key="1">
    <source>
        <dbReference type="ARBA" id="ARBA00004613"/>
    </source>
</evidence>
<dbReference type="PANTHER" id="PTHR11691">
    <property type="entry name" value="TYPE I INTERFERON"/>
    <property type="match status" value="1"/>
</dbReference>
<evidence type="ECO:0000256" key="9">
    <source>
        <dbReference type="SAM" id="SignalP"/>
    </source>
</evidence>
<comment type="similarity">
    <text evidence="2 8">Belongs to the alpha/beta interferon family.</text>
</comment>
<evidence type="ECO:0000313" key="10">
    <source>
        <dbReference type="EMBL" id="TSV28430.1"/>
    </source>
</evidence>
<evidence type="ECO:0000313" key="11">
    <source>
        <dbReference type="Proteomes" id="UP000319801"/>
    </source>
</evidence>
<proteinExistence type="inferred from homology"/>